<keyword evidence="3" id="KW-0964">Secreted</keyword>
<reference evidence="6 7" key="1">
    <citation type="submission" date="2013-11" db="EMBL/GenBank/DDBJ databases">
        <title>Draft genome of the bovine lungworm Dictyocaulus viviparus.</title>
        <authorList>
            <person name="Mitreva M."/>
        </authorList>
    </citation>
    <scope>NUCLEOTIDE SEQUENCE [LARGE SCALE GENOMIC DNA]</scope>
    <source>
        <strain evidence="6 7">HannoverDv2000</strain>
    </source>
</reference>
<dbReference type="Gene3D" id="2.60.40.3330">
    <property type="match status" value="1"/>
</dbReference>
<feature type="chain" id="PRO_5002336068" evidence="5">
    <location>
        <begin position="18"/>
        <end position="133"/>
    </location>
</feature>
<sequence length="133" mass="14833">MILTCVVFSILVATVIPKQQTYTVTGVLQCNGNPATNQLIEMKFTDPLLKGKVTASTSADNKGAFKINGSQKGRAGQTAYLWVEHNCDSKNRNNCHVMTFISIPKKYVGKQYNIGMYELSKHVYYNTCDDEDL</sequence>
<dbReference type="AlphaFoldDB" id="A0A0D8XU33"/>
<gene>
    <name evidence="6" type="ORF">DICVIV_06623</name>
</gene>
<evidence type="ECO:0000256" key="3">
    <source>
        <dbReference type="ARBA" id="ARBA00022525"/>
    </source>
</evidence>
<proteinExistence type="inferred from homology"/>
<comment type="similarity">
    <text evidence="2">Belongs to the nematode transthyretin-like family.</text>
</comment>
<evidence type="ECO:0000313" key="6">
    <source>
        <dbReference type="EMBL" id="KJH47322.1"/>
    </source>
</evidence>
<evidence type="ECO:0000313" key="7">
    <source>
        <dbReference type="Proteomes" id="UP000053766"/>
    </source>
</evidence>
<dbReference type="GO" id="GO:0009986">
    <property type="term" value="C:cell surface"/>
    <property type="evidence" value="ECO:0007669"/>
    <property type="project" value="InterPro"/>
</dbReference>
<feature type="signal peptide" evidence="5">
    <location>
        <begin position="1"/>
        <end position="17"/>
    </location>
</feature>
<dbReference type="InterPro" id="IPR001534">
    <property type="entry name" value="Transthyretin-like"/>
</dbReference>
<reference evidence="7" key="2">
    <citation type="journal article" date="2016" name="Sci. Rep.">
        <title>Dictyocaulus viviparus genome, variome and transcriptome elucidate lungworm biology and support future intervention.</title>
        <authorList>
            <person name="McNulty S.N."/>
            <person name="Strube C."/>
            <person name="Rosa B.A."/>
            <person name="Martin J.C."/>
            <person name="Tyagi R."/>
            <person name="Choi Y.J."/>
            <person name="Wang Q."/>
            <person name="Hallsworth Pepin K."/>
            <person name="Zhang X."/>
            <person name="Ozersky P."/>
            <person name="Wilson R.K."/>
            <person name="Sternberg P.W."/>
            <person name="Gasser R.B."/>
            <person name="Mitreva M."/>
        </authorList>
    </citation>
    <scope>NUCLEOTIDE SEQUENCE [LARGE SCALE GENOMIC DNA]</scope>
    <source>
        <strain evidence="7">HannoverDv2000</strain>
    </source>
</reference>
<dbReference type="OrthoDB" id="5814004at2759"/>
<dbReference type="EMBL" id="KN716313">
    <property type="protein sequence ID" value="KJH47322.1"/>
    <property type="molecule type" value="Genomic_DNA"/>
</dbReference>
<evidence type="ECO:0000256" key="4">
    <source>
        <dbReference type="ARBA" id="ARBA00022729"/>
    </source>
</evidence>
<evidence type="ECO:0000256" key="5">
    <source>
        <dbReference type="SAM" id="SignalP"/>
    </source>
</evidence>
<name>A0A0D8XU33_DICVI</name>
<protein>
    <submittedName>
        <fullName evidence="6">Transthyretin-like family protein</fullName>
    </submittedName>
</protein>
<comment type="subcellular location">
    <subcellularLocation>
        <location evidence="1">Secreted</location>
    </subcellularLocation>
</comment>
<dbReference type="InterPro" id="IPR038479">
    <property type="entry name" value="Transthyretin-like_sf"/>
</dbReference>
<evidence type="ECO:0000256" key="2">
    <source>
        <dbReference type="ARBA" id="ARBA00010112"/>
    </source>
</evidence>
<organism evidence="6 7">
    <name type="scientific">Dictyocaulus viviparus</name>
    <name type="common">Bovine lungworm</name>
    <dbReference type="NCBI Taxonomy" id="29172"/>
    <lineage>
        <taxon>Eukaryota</taxon>
        <taxon>Metazoa</taxon>
        <taxon>Ecdysozoa</taxon>
        <taxon>Nematoda</taxon>
        <taxon>Chromadorea</taxon>
        <taxon>Rhabditida</taxon>
        <taxon>Rhabditina</taxon>
        <taxon>Rhabditomorpha</taxon>
        <taxon>Strongyloidea</taxon>
        <taxon>Metastrongylidae</taxon>
        <taxon>Dictyocaulus</taxon>
    </lineage>
</organism>
<keyword evidence="4 5" id="KW-0732">Signal</keyword>
<dbReference type="PANTHER" id="PTHR21700">
    <property type="entry name" value="TRANSTHYRETIN-LIKE FAMILY PROTEIN-RELATED"/>
    <property type="match status" value="1"/>
</dbReference>
<evidence type="ECO:0000256" key="1">
    <source>
        <dbReference type="ARBA" id="ARBA00004613"/>
    </source>
</evidence>
<accession>A0A0D8XU33</accession>
<dbReference type="Proteomes" id="UP000053766">
    <property type="component" value="Unassembled WGS sequence"/>
</dbReference>
<dbReference type="GO" id="GO:0005576">
    <property type="term" value="C:extracellular region"/>
    <property type="evidence" value="ECO:0007669"/>
    <property type="project" value="UniProtKB-SubCell"/>
</dbReference>
<dbReference type="Pfam" id="PF01060">
    <property type="entry name" value="TTR-52"/>
    <property type="match status" value="1"/>
</dbReference>
<keyword evidence="7" id="KW-1185">Reference proteome</keyword>